<evidence type="ECO:0000313" key="1">
    <source>
        <dbReference type="EMBL" id="MED6261522.1"/>
    </source>
</evidence>
<name>A0ABU7CEX1_9TELE</name>
<dbReference type="Proteomes" id="UP001345963">
    <property type="component" value="Unassembled WGS sequence"/>
</dbReference>
<organism evidence="1 2">
    <name type="scientific">Ataeniobius toweri</name>
    <dbReference type="NCBI Taxonomy" id="208326"/>
    <lineage>
        <taxon>Eukaryota</taxon>
        <taxon>Metazoa</taxon>
        <taxon>Chordata</taxon>
        <taxon>Craniata</taxon>
        <taxon>Vertebrata</taxon>
        <taxon>Euteleostomi</taxon>
        <taxon>Actinopterygii</taxon>
        <taxon>Neopterygii</taxon>
        <taxon>Teleostei</taxon>
        <taxon>Neoteleostei</taxon>
        <taxon>Acanthomorphata</taxon>
        <taxon>Ovalentaria</taxon>
        <taxon>Atherinomorphae</taxon>
        <taxon>Cyprinodontiformes</taxon>
        <taxon>Goodeidae</taxon>
        <taxon>Ataeniobius</taxon>
    </lineage>
</organism>
<dbReference type="EMBL" id="JAHUTI010090211">
    <property type="protein sequence ID" value="MED6261522.1"/>
    <property type="molecule type" value="Genomic_DNA"/>
</dbReference>
<evidence type="ECO:0000313" key="2">
    <source>
        <dbReference type="Proteomes" id="UP001345963"/>
    </source>
</evidence>
<protein>
    <submittedName>
        <fullName evidence="1">Uncharacterized protein</fullName>
    </submittedName>
</protein>
<gene>
    <name evidence="1" type="ORF">ATANTOWER_006233</name>
</gene>
<accession>A0ABU7CEX1</accession>
<sequence>MLRKIVEPWIQGQQFGFHPGCNTVEHTSQNCVGGLGSLAVLSTCVLWLWRRLMTLSSKVFCGSCCRSMGYLGCLSVLVYPKHKLCLHFYMIFCTKNVGVFFTKEC</sequence>
<comment type="caution">
    <text evidence="1">The sequence shown here is derived from an EMBL/GenBank/DDBJ whole genome shotgun (WGS) entry which is preliminary data.</text>
</comment>
<reference evidence="1 2" key="1">
    <citation type="submission" date="2021-07" db="EMBL/GenBank/DDBJ databases">
        <authorList>
            <person name="Palmer J.M."/>
        </authorList>
    </citation>
    <scope>NUCLEOTIDE SEQUENCE [LARGE SCALE GENOMIC DNA]</scope>
    <source>
        <strain evidence="1 2">AT_MEX2019</strain>
        <tissue evidence="1">Muscle</tissue>
    </source>
</reference>
<proteinExistence type="predicted"/>
<keyword evidence="2" id="KW-1185">Reference proteome</keyword>